<evidence type="ECO:0000313" key="1">
    <source>
        <dbReference type="EMBL" id="QDT63995.1"/>
    </source>
</evidence>
<dbReference type="AlphaFoldDB" id="A0A517T6J0"/>
<sequence>MTLFPEVHSSCDASPALRRGLSETLKYRQKVISDGQVSRHTKTVATGRLSLDGAGSSQLVSEFAS</sequence>
<dbReference type="Proteomes" id="UP000319976">
    <property type="component" value="Chromosome"/>
</dbReference>
<organism evidence="1 2">
    <name type="scientific">Calycomorphotria hydatis</name>
    <dbReference type="NCBI Taxonomy" id="2528027"/>
    <lineage>
        <taxon>Bacteria</taxon>
        <taxon>Pseudomonadati</taxon>
        <taxon>Planctomycetota</taxon>
        <taxon>Planctomycetia</taxon>
        <taxon>Planctomycetales</taxon>
        <taxon>Planctomycetaceae</taxon>
        <taxon>Calycomorphotria</taxon>
    </lineage>
</organism>
<protein>
    <submittedName>
        <fullName evidence="1">Uncharacterized protein</fullName>
    </submittedName>
</protein>
<gene>
    <name evidence="1" type="ORF">V22_12250</name>
</gene>
<accession>A0A517T6J0</accession>
<dbReference type="KEGG" id="chya:V22_12250"/>
<reference evidence="1 2" key="1">
    <citation type="submission" date="2019-02" db="EMBL/GenBank/DDBJ databases">
        <title>Deep-cultivation of Planctomycetes and their phenomic and genomic characterization uncovers novel biology.</title>
        <authorList>
            <person name="Wiegand S."/>
            <person name="Jogler M."/>
            <person name="Boedeker C."/>
            <person name="Pinto D."/>
            <person name="Vollmers J."/>
            <person name="Rivas-Marin E."/>
            <person name="Kohn T."/>
            <person name="Peeters S.H."/>
            <person name="Heuer A."/>
            <person name="Rast P."/>
            <person name="Oberbeckmann S."/>
            <person name="Bunk B."/>
            <person name="Jeske O."/>
            <person name="Meyerdierks A."/>
            <person name="Storesund J.E."/>
            <person name="Kallscheuer N."/>
            <person name="Luecker S."/>
            <person name="Lage O.M."/>
            <person name="Pohl T."/>
            <person name="Merkel B.J."/>
            <person name="Hornburger P."/>
            <person name="Mueller R.-W."/>
            <person name="Bruemmer F."/>
            <person name="Labrenz M."/>
            <person name="Spormann A.M."/>
            <person name="Op den Camp H."/>
            <person name="Overmann J."/>
            <person name="Amann R."/>
            <person name="Jetten M.S.M."/>
            <person name="Mascher T."/>
            <person name="Medema M.H."/>
            <person name="Devos D.P."/>
            <person name="Kaster A.-K."/>
            <person name="Ovreas L."/>
            <person name="Rohde M."/>
            <person name="Galperin M.Y."/>
            <person name="Jogler C."/>
        </authorList>
    </citation>
    <scope>NUCLEOTIDE SEQUENCE [LARGE SCALE GENOMIC DNA]</scope>
    <source>
        <strain evidence="1 2">V22</strain>
    </source>
</reference>
<evidence type="ECO:0000313" key="2">
    <source>
        <dbReference type="Proteomes" id="UP000319976"/>
    </source>
</evidence>
<proteinExistence type="predicted"/>
<keyword evidence="2" id="KW-1185">Reference proteome</keyword>
<name>A0A517T6J0_9PLAN</name>
<dbReference type="EMBL" id="CP036316">
    <property type="protein sequence ID" value="QDT63995.1"/>
    <property type="molecule type" value="Genomic_DNA"/>
</dbReference>